<gene>
    <name evidence="15" type="primary">bla</name>
    <name evidence="15" type="ORF">GJR95_11060</name>
</gene>
<dbReference type="GO" id="GO:0042597">
    <property type="term" value="C:periplasmic space"/>
    <property type="evidence" value="ECO:0007669"/>
    <property type="project" value="UniProtKB-SubCell"/>
</dbReference>
<evidence type="ECO:0000256" key="13">
    <source>
        <dbReference type="SAM" id="SignalP"/>
    </source>
</evidence>
<dbReference type="NCBIfam" id="NF033088">
    <property type="entry name" value="bla_subclass_B1"/>
    <property type="match status" value="1"/>
</dbReference>
<dbReference type="InterPro" id="IPR058199">
    <property type="entry name" value="BlaB//VIM/IMP-1"/>
</dbReference>
<dbReference type="AlphaFoldDB" id="A0A6P1VUT0"/>
<evidence type="ECO:0000256" key="3">
    <source>
        <dbReference type="ARBA" id="ARBA00004418"/>
    </source>
</evidence>
<evidence type="ECO:0000256" key="5">
    <source>
        <dbReference type="ARBA" id="ARBA00011245"/>
    </source>
</evidence>
<evidence type="ECO:0000256" key="12">
    <source>
        <dbReference type="ARBA" id="ARBA00023251"/>
    </source>
</evidence>
<dbReference type="EMBL" id="CP045997">
    <property type="protein sequence ID" value="QHV95507.1"/>
    <property type="molecule type" value="Genomic_DNA"/>
</dbReference>
<sequence>MRYLCFALISFLIGQSLYAQSPEFRVESIKPSVYVHTSYMLYSGQPFPSNGLVIETKKGVVLVDTPWDTLQTRQLLDWISTNLKRPVLLAIVTHAHDDRLAGTELLRRQGARVICTPLTARLAKAKNHPVPDAILPNDTTLNIGGVRIETYFPGRGHSPDNIVVWLPKQKLLFGGCLIKSVEASGLGNIADADLSEWPATIRRVHERFPKIDVLVPGHQSWKTNDTSIAIPFGHPALQRTINLLDRKGG</sequence>
<dbReference type="SMART" id="SM00849">
    <property type="entry name" value="Lactamase_B"/>
    <property type="match status" value="1"/>
</dbReference>
<evidence type="ECO:0000256" key="9">
    <source>
        <dbReference type="ARBA" id="ARBA00022764"/>
    </source>
</evidence>
<dbReference type="PROSITE" id="PS00744">
    <property type="entry name" value="BETA_LACTAMASE_B_2"/>
    <property type="match status" value="1"/>
</dbReference>
<evidence type="ECO:0000256" key="10">
    <source>
        <dbReference type="ARBA" id="ARBA00022801"/>
    </source>
</evidence>
<organism evidence="15 16">
    <name type="scientific">Spirosoma endbachense</name>
    <dbReference type="NCBI Taxonomy" id="2666025"/>
    <lineage>
        <taxon>Bacteria</taxon>
        <taxon>Pseudomonadati</taxon>
        <taxon>Bacteroidota</taxon>
        <taxon>Cytophagia</taxon>
        <taxon>Cytophagales</taxon>
        <taxon>Cytophagaceae</taxon>
        <taxon>Spirosoma</taxon>
    </lineage>
</organism>
<keyword evidence="16" id="KW-1185">Reference proteome</keyword>
<keyword evidence="12" id="KW-0046">Antibiotic resistance</keyword>
<dbReference type="Gene3D" id="3.60.15.10">
    <property type="entry name" value="Ribonuclease Z/Hydroxyacylglutathione hydrolase-like"/>
    <property type="match status" value="1"/>
</dbReference>
<evidence type="ECO:0000259" key="14">
    <source>
        <dbReference type="SMART" id="SM00849"/>
    </source>
</evidence>
<proteinExistence type="inferred from homology"/>
<feature type="domain" description="Metallo-beta-lactamase" evidence="14">
    <location>
        <begin position="48"/>
        <end position="218"/>
    </location>
</feature>
<keyword evidence="8 13" id="KW-0732">Signal</keyword>
<evidence type="ECO:0000256" key="1">
    <source>
        <dbReference type="ARBA" id="ARBA00001526"/>
    </source>
</evidence>
<accession>A0A6P1VUT0</accession>
<evidence type="ECO:0000256" key="2">
    <source>
        <dbReference type="ARBA" id="ARBA00001947"/>
    </source>
</evidence>
<evidence type="ECO:0000313" key="15">
    <source>
        <dbReference type="EMBL" id="QHV95507.1"/>
    </source>
</evidence>
<keyword evidence="9" id="KW-0574">Periplasm</keyword>
<reference evidence="15 16" key="1">
    <citation type="submission" date="2019-11" db="EMBL/GenBank/DDBJ databases">
        <title>Spirosoma endbachense sp. nov., isolated from a natural salt meadow.</title>
        <authorList>
            <person name="Rojas J."/>
            <person name="Ambika Manirajan B."/>
            <person name="Ratering S."/>
            <person name="Suarez C."/>
            <person name="Geissler-Plaum R."/>
            <person name="Schnell S."/>
        </authorList>
    </citation>
    <scope>NUCLEOTIDE SEQUENCE [LARGE SCALE GENOMIC DNA]</scope>
    <source>
        <strain evidence="15 16">I-24</strain>
    </source>
</reference>
<dbReference type="PANTHER" id="PTHR42951:SF4">
    <property type="entry name" value="ACYL-COENZYME A THIOESTERASE MBLAC2"/>
    <property type="match status" value="1"/>
</dbReference>
<dbReference type="Pfam" id="PF00753">
    <property type="entry name" value="Lactamase_B"/>
    <property type="match status" value="1"/>
</dbReference>
<dbReference type="EC" id="3.5.2.6" evidence="6"/>
<dbReference type="InterPro" id="IPR001279">
    <property type="entry name" value="Metallo-B-lactamas"/>
</dbReference>
<dbReference type="GO" id="GO:0017001">
    <property type="term" value="P:antibiotic catabolic process"/>
    <property type="evidence" value="ECO:0007669"/>
    <property type="project" value="InterPro"/>
</dbReference>
<dbReference type="GO" id="GO:0046677">
    <property type="term" value="P:response to antibiotic"/>
    <property type="evidence" value="ECO:0007669"/>
    <property type="project" value="UniProtKB-KW"/>
</dbReference>
<dbReference type="PANTHER" id="PTHR42951">
    <property type="entry name" value="METALLO-BETA-LACTAMASE DOMAIN-CONTAINING"/>
    <property type="match status" value="1"/>
</dbReference>
<dbReference type="InterPro" id="IPR001018">
    <property type="entry name" value="Beta-lactamase_class-B_CS"/>
</dbReference>
<comment type="cofactor">
    <cofactor evidence="2">
        <name>Zn(2+)</name>
        <dbReference type="ChEBI" id="CHEBI:29105"/>
    </cofactor>
</comment>
<dbReference type="KEGG" id="senf:GJR95_11060"/>
<evidence type="ECO:0000313" key="16">
    <source>
        <dbReference type="Proteomes" id="UP000464577"/>
    </source>
</evidence>
<evidence type="ECO:0000256" key="6">
    <source>
        <dbReference type="ARBA" id="ARBA00012865"/>
    </source>
</evidence>
<keyword evidence="7" id="KW-0479">Metal-binding</keyword>
<evidence type="ECO:0000256" key="4">
    <source>
        <dbReference type="ARBA" id="ARBA00005250"/>
    </source>
</evidence>
<evidence type="ECO:0000256" key="11">
    <source>
        <dbReference type="ARBA" id="ARBA00022833"/>
    </source>
</evidence>
<feature type="chain" id="PRO_5026744187" description="beta-lactamase" evidence="13">
    <location>
        <begin position="20"/>
        <end position="249"/>
    </location>
</feature>
<dbReference type="InterPro" id="IPR036866">
    <property type="entry name" value="RibonucZ/Hydroxyglut_hydro"/>
</dbReference>
<name>A0A6P1VUT0_9BACT</name>
<dbReference type="CDD" id="cd16304">
    <property type="entry name" value="BcII-like_MBL-B1"/>
    <property type="match status" value="1"/>
</dbReference>
<dbReference type="NCBIfam" id="NF012229">
    <property type="entry name" value="bla_class_B_core"/>
    <property type="match status" value="1"/>
</dbReference>
<feature type="signal peptide" evidence="13">
    <location>
        <begin position="1"/>
        <end position="19"/>
    </location>
</feature>
<evidence type="ECO:0000256" key="8">
    <source>
        <dbReference type="ARBA" id="ARBA00022729"/>
    </source>
</evidence>
<comment type="catalytic activity">
    <reaction evidence="1">
        <text>a beta-lactam + H2O = a substituted beta-amino acid</text>
        <dbReference type="Rhea" id="RHEA:20401"/>
        <dbReference type="ChEBI" id="CHEBI:15377"/>
        <dbReference type="ChEBI" id="CHEBI:35627"/>
        <dbReference type="ChEBI" id="CHEBI:140347"/>
        <dbReference type="EC" id="3.5.2.6"/>
    </reaction>
</comment>
<evidence type="ECO:0000256" key="7">
    <source>
        <dbReference type="ARBA" id="ARBA00022723"/>
    </source>
</evidence>
<keyword evidence="11" id="KW-0862">Zinc</keyword>
<comment type="similarity">
    <text evidence="4">Belongs to the metallo-beta-lactamase superfamily. Class-B beta-lactamase family.</text>
</comment>
<protein>
    <recommendedName>
        <fullName evidence="6">beta-lactamase</fullName>
        <ecNumber evidence="6">3.5.2.6</ecNumber>
    </recommendedName>
</protein>
<comment type="subcellular location">
    <subcellularLocation>
        <location evidence="3">Periplasm</location>
    </subcellularLocation>
</comment>
<dbReference type="GO" id="GO:0008270">
    <property type="term" value="F:zinc ion binding"/>
    <property type="evidence" value="ECO:0007669"/>
    <property type="project" value="InterPro"/>
</dbReference>
<dbReference type="Proteomes" id="UP000464577">
    <property type="component" value="Chromosome"/>
</dbReference>
<dbReference type="GO" id="GO:0008800">
    <property type="term" value="F:beta-lactamase activity"/>
    <property type="evidence" value="ECO:0007669"/>
    <property type="project" value="UniProtKB-EC"/>
</dbReference>
<keyword evidence="10" id="KW-0378">Hydrolase</keyword>
<dbReference type="SUPFAM" id="SSF56281">
    <property type="entry name" value="Metallo-hydrolase/oxidoreductase"/>
    <property type="match status" value="1"/>
</dbReference>
<comment type="subunit">
    <text evidence="5">Monomer.</text>
</comment>
<dbReference type="RefSeq" id="WP_162385920.1">
    <property type="nucleotide sequence ID" value="NZ_CP045997.1"/>
</dbReference>
<dbReference type="InterPro" id="IPR047917">
    <property type="entry name" value="BcII-like_MBL-B1"/>
</dbReference>
<dbReference type="InterPro" id="IPR050855">
    <property type="entry name" value="NDM-1-like"/>
</dbReference>